<evidence type="ECO:0000256" key="1">
    <source>
        <dbReference type="SAM" id="MobiDB-lite"/>
    </source>
</evidence>
<name>A0A6N8TDI4_SHIZO</name>
<dbReference type="InterPro" id="IPR038696">
    <property type="entry name" value="IalB_sf"/>
</dbReference>
<proteinExistence type="predicted"/>
<feature type="signal peptide" evidence="2">
    <location>
        <begin position="1"/>
        <end position="22"/>
    </location>
</feature>
<evidence type="ECO:0000313" key="4">
    <source>
        <dbReference type="Proteomes" id="UP000440304"/>
    </source>
</evidence>
<organism evidence="3 4">
    <name type="scientific">Shinella zoogloeoides</name>
    <name type="common">Crabtreella saccharophila</name>
    <dbReference type="NCBI Taxonomy" id="352475"/>
    <lineage>
        <taxon>Bacteria</taxon>
        <taxon>Pseudomonadati</taxon>
        <taxon>Pseudomonadota</taxon>
        <taxon>Alphaproteobacteria</taxon>
        <taxon>Hyphomicrobiales</taxon>
        <taxon>Rhizobiaceae</taxon>
        <taxon>Shinella</taxon>
    </lineage>
</organism>
<evidence type="ECO:0008006" key="5">
    <source>
        <dbReference type="Google" id="ProtNLM"/>
    </source>
</evidence>
<sequence length="236" mass="23891">MSKKIGLLGFSVVAALAVAAGAAAYVTPGGAVSTPSQAAGFTEDRTASDTGPRLDQYVAGLSPVGGNVFTTSEADPKPQTFQVAQATSTLPGGASSLNETYRDWRVTCVQQGAGKQCAMSQAQTQQNGQRVLAIELNAPTGNAVAGTLILPFGLALDAGATFQIDDKPAMQPVRFRTCLPGGCIVSVNFDAATIVALRAGTALKIKATADGGAATPFSISLQGFGTALDRVAALAR</sequence>
<protein>
    <recommendedName>
        <fullName evidence="5">Invasion associated locus B family protein</fullName>
    </recommendedName>
</protein>
<accession>A0A6N8TDI4</accession>
<feature type="region of interest" description="Disordered" evidence="1">
    <location>
        <begin position="31"/>
        <end position="53"/>
    </location>
</feature>
<dbReference type="AlphaFoldDB" id="A0A6N8TDI4"/>
<comment type="caution">
    <text evidence="3">The sequence shown here is derived from an EMBL/GenBank/DDBJ whole genome shotgun (WGS) entry which is preliminary data.</text>
</comment>
<gene>
    <name evidence="3" type="ORF">GR156_13470</name>
</gene>
<dbReference type="Pfam" id="PF06776">
    <property type="entry name" value="IalB"/>
    <property type="match status" value="1"/>
</dbReference>
<reference evidence="3 4" key="1">
    <citation type="submission" date="2019-12" db="EMBL/GenBank/DDBJ databases">
        <title>Shinella granuli gen. nov., sp. nov., and proposal of the reclassification of Zoogloea ramigera ATCC 19623 as Shinella zoogloeoides sp. nov.</title>
        <authorList>
            <person name="Gao J."/>
        </authorList>
    </citation>
    <scope>NUCLEOTIDE SEQUENCE [LARGE SCALE GENOMIC DNA]</scope>
    <source>
        <strain evidence="3 4">DSM 287</strain>
    </source>
</reference>
<dbReference type="OrthoDB" id="9814802at2"/>
<dbReference type="EMBL" id="WUML01000010">
    <property type="protein sequence ID" value="MXO01323.1"/>
    <property type="molecule type" value="Genomic_DNA"/>
</dbReference>
<dbReference type="InterPro" id="IPR010642">
    <property type="entry name" value="Invasion_prot_B"/>
</dbReference>
<evidence type="ECO:0000313" key="3">
    <source>
        <dbReference type="EMBL" id="MXO01323.1"/>
    </source>
</evidence>
<dbReference type="Gene3D" id="2.60.40.1880">
    <property type="entry name" value="Invasion associated locus B (IalB) protein"/>
    <property type="match status" value="1"/>
</dbReference>
<dbReference type="Proteomes" id="UP000440304">
    <property type="component" value="Unassembled WGS sequence"/>
</dbReference>
<evidence type="ECO:0000256" key="2">
    <source>
        <dbReference type="SAM" id="SignalP"/>
    </source>
</evidence>
<keyword evidence="2" id="KW-0732">Signal</keyword>
<feature type="chain" id="PRO_5026706294" description="Invasion associated locus B family protein" evidence="2">
    <location>
        <begin position="23"/>
        <end position="236"/>
    </location>
</feature>